<dbReference type="EMBL" id="MJMI01000104">
    <property type="protein sequence ID" value="OLQ89725.1"/>
    <property type="molecule type" value="Genomic_DNA"/>
</dbReference>
<organism evidence="1 2">
    <name type="scientific">Vibrio ponticus</name>
    <dbReference type="NCBI Taxonomy" id="265668"/>
    <lineage>
        <taxon>Bacteria</taxon>
        <taxon>Pseudomonadati</taxon>
        <taxon>Pseudomonadota</taxon>
        <taxon>Gammaproteobacteria</taxon>
        <taxon>Vibrionales</taxon>
        <taxon>Vibrionaceae</taxon>
        <taxon>Vibrio</taxon>
    </lineage>
</organism>
<gene>
    <name evidence="1" type="ORF">BIY21_14915</name>
</gene>
<dbReference type="Proteomes" id="UP000186206">
    <property type="component" value="Unassembled WGS sequence"/>
</dbReference>
<name>A0ABX3FCN7_9VIBR</name>
<reference evidence="1 2" key="1">
    <citation type="submission" date="2016-09" db="EMBL/GenBank/DDBJ databases">
        <title>Genomic Taxonomy of the Vibrionaceae.</title>
        <authorList>
            <person name="Gonzalez-Castillo A."/>
            <person name="Gomez-Gil B."/>
            <person name="Enciso-Ibarra K."/>
        </authorList>
    </citation>
    <scope>NUCLEOTIDE SEQUENCE [LARGE SCALE GENOMIC DNA]</scope>
    <source>
        <strain evidence="1 2">CAIM 1731</strain>
    </source>
</reference>
<keyword evidence="2" id="KW-1185">Reference proteome</keyword>
<dbReference type="RefSeq" id="WP_075650300.1">
    <property type="nucleotide sequence ID" value="NZ_AP019658.1"/>
</dbReference>
<proteinExistence type="predicted"/>
<evidence type="ECO:0000313" key="2">
    <source>
        <dbReference type="Proteomes" id="UP000186206"/>
    </source>
</evidence>
<accession>A0ABX3FCN7</accession>
<protein>
    <submittedName>
        <fullName evidence="1">Uncharacterized protein</fullName>
    </submittedName>
</protein>
<sequence length="153" mass="17532">MYEIIRKELEKIDVREVIASGTFTLETPKPQLFPGSIYGFAVELSECEAENFFNEAEERGANFLKSFDSFNPIEGNLYPIYWGKDKSLGKRPYEHLGDPKGTGAIRLSTYSSLKNKTIHTVVVVVDDNDKLERHLQRKYPHLLLTKTKQHNAI</sequence>
<comment type="caution">
    <text evidence="1">The sequence shown here is derived from an EMBL/GenBank/DDBJ whole genome shotgun (WGS) entry which is preliminary data.</text>
</comment>
<evidence type="ECO:0000313" key="1">
    <source>
        <dbReference type="EMBL" id="OLQ89725.1"/>
    </source>
</evidence>